<dbReference type="InParanoid" id="S8E6F3"/>
<dbReference type="EMBL" id="KE504151">
    <property type="protein sequence ID" value="EPT00208.1"/>
    <property type="molecule type" value="Genomic_DNA"/>
</dbReference>
<evidence type="ECO:0000313" key="4">
    <source>
        <dbReference type="Proteomes" id="UP000015241"/>
    </source>
</evidence>
<dbReference type="OrthoDB" id="5584477at2759"/>
<feature type="compositionally biased region" description="Polar residues" evidence="1">
    <location>
        <begin position="101"/>
        <end position="119"/>
    </location>
</feature>
<organism evidence="3 4">
    <name type="scientific">Fomitopsis schrenkii</name>
    <name type="common">Brown rot fungus</name>
    <dbReference type="NCBI Taxonomy" id="2126942"/>
    <lineage>
        <taxon>Eukaryota</taxon>
        <taxon>Fungi</taxon>
        <taxon>Dikarya</taxon>
        <taxon>Basidiomycota</taxon>
        <taxon>Agaricomycotina</taxon>
        <taxon>Agaricomycetes</taxon>
        <taxon>Polyporales</taxon>
        <taxon>Fomitopsis</taxon>
    </lineage>
</organism>
<dbReference type="Pfam" id="PF17667">
    <property type="entry name" value="Pkinase_fungal"/>
    <property type="match status" value="1"/>
</dbReference>
<feature type="region of interest" description="Disordered" evidence="1">
    <location>
        <begin position="101"/>
        <end position="128"/>
    </location>
</feature>
<evidence type="ECO:0000313" key="3">
    <source>
        <dbReference type="EMBL" id="EPT00208.1"/>
    </source>
</evidence>
<dbReference type="SUPFAM" id="SSF56112">
    <property type="entry name" value="Protein kinase-like (PK-like)"/>
    <property type="match status" value="1"/>
</dbReference>
<sequence>CRILILKCYQPLDAIGSPAEFHQVFVQVFRAHHWAYETSRVLHCDISLNNIMWFMRGEEIIGVLCGWDLAEDQENSEWRAVNIGQVDAAAPPGEEKVQSVSLRQSQHLPSRPSIQQNAEQPAATPETKVDARCRTGTGPFMAVELLLSNPPPAHKYRYDVESFFYVYVCGAATYRADGDQKISVIKDWDHQSLRRIDDKKTLFLRSKTRYARAFEGAHADFKPAIGGFLFDMWLVFRGVCLLTEEIEMIEIPASTGRRYLTPEDEKMVADMRQAQDDKVTYQAFMTILGEPELLAEASELPSA</sequence>
<evidence type="ECO:0000259" key="2">
    <source>
        <dbReference type="Pfam" id="PF17667"/>
    </source>
</evidence>
<evidence type="ECO:0000256" key="1">
    <source>
        <dbReference type="SAM" id="MobiDB-lite"/>
    </source>
</evidence>
<feature type="non-terminal residue" evidence="3">
    <location>
        <position position="1"/>
    </location>
</feature>
<dbReference type="InterPro" id="IPR011009">
    <property type="entry name" value="Kinase-like_dom_sf"/>
</dbReference>
<gene>
    <name evidence="3" type="ORF">FOMPIDRAFT_1050031</name>
</gene>
<proteinExistence type="predicted"/>
<dbReference type="PANTHER" id="PTHR38248:SF2">
    <property type="entry name" value="FUNK1 11"/>
    <property type="match status" value="1"/>
</dbReference>
<keyword evidence="4" id="KW-1185">Reference proteome</keyword>
<feature type="domain" description="Fungal-type protein kinase" evidence="2">
    <location>
        <begin position="126"/>
        <end position="167"/>
    </location>
</feature>
<name>S8E6F3_FOMSC</name>
<reference evidence="3 4" key="1">
    <citation type="journal article" date="2012" name="Science">
        <title>The Paleozoic origin of enzymatic lignin decomposition reconstructed from 31 fungal genomes.</title>
        <authorList>
            <person name="Floudas D."/>
            <person name="Binder M."/>
            <person name="Riley R."/>
            <person name="Barry K."/>
            <person name="Blanchette R.A."/>
            <person name="Henrissat B."/>
            <person name="Martinez A.T."/>
            <person name="Otillar R."/>
            <person name="Spatafora J.W."/>
            <person name="Yadav J.S."/>
            <person name="Aerts A."/>
            <person name="Benoit I."/>
            <person name="Boyd A."/>
            <person name="Carlson A."/>
            <person name="Copeland A."/>
            <person name="Coutinho P.M."/>
            <person name="de Vries R.P."/>
            <person name="Ferreira P."/>
            <person name="Findley K."/>
            <person name="Foster B."/>
            <person name="Gaskell J."/>
            <person name="Glotzer D."/>
            <person name="Gorecki P."/>
            <person name="Heitman J."/>
            <person name="Hesse C."/>
            <person name="Hori C."/>
            <person name="Igarashi K."/>
            <person name="Jurgens J.A."/>
            <person name="Kallen N."/>
            <person name="Kersten P."/>
            <person name="Kohler A."/>
            <person name="Kuees U."/>
            <person name="Kumar T.K.A."/>
            <person name="Kuo A."/>
            <person name="LaButti K."/>
            <person name="Larrondo L.F."/>
            <person name="Lindquist E."/>
            <person name="Ling A."/>
            <person name="Lombard V."/>
            <person name="Lucas S."/>
            <person name="Lundell T."/>
            <person name="Martin R."/>
            <person name="McLaughlin D.J."/>
            <person name="Morgenstern I."/>
            <person name="Morin E."/>
            <person name="Murat C."/>
            <person name="Nagy L.G."/>
            <person name="Nolan M."/>
            <person name="Ohm R.A."/>
            <person name="Patyshakuliyeva A."/>
            <person name="Rokas A."/>
            <person name="Ruiz-Duenas F.J."/>
            <person name="Sabat G."/>
            <person name="Salamov A."/>
            <person name="Samejima M."/>
            <person name="Schmutz J."/>
            <person name="Slot J.C."/>
            <person name="St John F."/>
            <person name="Stenlid J."/>
            <person name="Sun H."/>
            <person name="Sun S."/>
            <person name="Syed K."/>
            <person name="Tsang A."/>
            <person name="Wiebenga A."/>
            <person name="Young D."/>
            <person name="Pisabarro A."/>
            <person name="Eastwood D.C."/>
            <person name="Martin F."/>
            <person name="Cullen D."/>
            <person name="Grigoriev I.V."/>
            <person name="Hibbett D.S."/>
        </authorList>
    </citation>
    <scope>NUCLEOTIDE SEQUENCE</scope>
    <source>
        <strain evidence="4">FP-58527</strain>
    </source>
</reference>
<dbReference type="Gene3D" id="1.10.510.10">
    <property type="entry name" value="Transferase(Phosphotransferase) domain 1"/>
    <property type="match status" value="1"/>
</dbReference>
<dbReference type="HOGENOM" id="CLU_080066_0_0_1"/>
<dbReference type="STRING" id="743788.S8E6F3"/>
<protein>
    <recommendedName>
        <fullName evidence="2">Fungal-type protein kinase domain-containing protein</fullName>
    </recommendedName>
</protein>
<dbReference type="PANTHER" id="PTHR38248">
    <property type="entry name" value="FUNK1 6"/>
    <property type="match status" value="1"/>
</dbReference>
<dbReference type="InterPro" id="IPR040976">
    <property type="entry name" value="Pkinase_fungal"/>
</dbReference>
<dbReference type="Proteomes" id="UP000015241">
    <property type="component" value="Unassembled WGS sequence"/>
</dbReference>
<accession>S8E6F3</accession>
<dbReference type="AlphaFoldDB" id="S8E6F3"/>